<evidence type="ECO:0000313" key="1">
    <source>
        <dbReference type="EMBL" id="JAE29170.1"/>
    </source>
</evidence>
<reference evidence="1" key="1">
    <citation type="submission" date="2014-09" db="EMBL/GenBank/DDBJ databases">
        <authorList>
            <person name="Magalhaes I.L.F."/>
            <person name="Oliveira U."/>
            <person name="Santos F.R."/>
            <person name="Vidigal T.H.D.A."/>
            <person name="Brescovit A.D."/>
            <person name="Santos A.J."/>
        </authorList>
    </citation>
    <scope>NUCLEOTIDE SEQUENCE</scope>
    <source>
        <tissue evidence="1">Shoot tissue taken approximately 20 cm above the soil surface</tissue>
    </source>
</reference>
<dbReference type="EMBL" id="GBRH01168726">
    <property type="protein sequence ID" value="JAE29170.1"/>
    <property type="molecule type" value="Transcribed_RNA"/>
</dbReference>
<proteinExistence type="predicted"/>
<name>A0A0A9GW11_ARUDO</name>
<reference evidence="1" key="2">
    <citation type="journal article" date="2015" name="Data Brief">
        <title>Shoot transcriptome of the giant reed, Arundo donax.</title>
        <authorList>
            <person name="Barrero R.A."/>
            <person name="Guerrero F.D."/>
            <person name="Moolhuijzen P."/>
            <person name="Goolsby J.A."/>
            <person name="Tidwell J."/>
            <person name="Bellgard S.E."/>
            <person name="Bellgard M.I."/>
        </authorList>
    </citation>
    <scope>NUCLEOTIDE SEQUENCE</scope>
    <source>
        <tissue evidence="1">Shoot tissue taken approximately 20 cm above the soil surface</tissue>
    </source>
</reference>
<protein>
    <submittedName>
        <fullName evidence="1">Uncharacterized protein</fullName>
    </submittedName>
</protein>
<accession>A0A0A9GW11</accession>
<sequence length="11" mass="1231">MLNFFLACSGE</sequence>
<organism evidence="1">
    <name type="scientific">Arundo donax</name>
    <name type="common">Giant reed</name>
    <name type="synonym">Donax arundinaceus</name>
    <dbReference type="NCBI Taxonomy" id="35708"/>
    <lineage>
        <taxon>Eukaryota</taxon>
        <taxon>Viridiplantae</taxon>
        <taxon>Streptophyta</taxon>
        <taxon>Embryophyta</taxon>
        <taxon>Tracheophyta</taxon>
        <taxon>Spermatophyta</taxon>
        <taxon>Magnoliopsida</taxon>
        <taxon>Liliopsida</taxon>
        <taxon>Poales</taxon>
        <taxon>Poaceae</taxon>
        <taxon>PACMAD clade</taxon>
        <taxon>Arundinoideae</taxon>
        <taxon>Arundineae</taxon>
        <taxon>Arundo</taxon>
    </lineage>
</organism>